<accession>A0A8B5YB32</accession>
<evidence type="ECO:0000313" key="1">
    <source>
        <dbReference type="EMBL" id="TWL25969.1"/>
    </source>
</evidence>
<name>A0A8B5YB32_BACLI</name>
<evidence type="ECO:0000313" key="2">
    <source>
        <dbReference type="Proteomes" id="UP000435910"/>
    </source>
</evidence>
<sequence length="44" mass="4893">MLYGAAAGKFLKKKGGRQKTVKHVGSKLRYTYKKRDLISGPTPL</sequence>
<dbReference type="EMBL" id="NILC01000025">
    <property type="protein sequence ID" value="TWL25969.1"/>
    <property type="molecule type" value="Genomic_DNA"/>
</dbReference>
<protein>
    <submittedName>
        <fullName evidence="1">Uncharacterized protein</fullName>
    </submittedName>
</protein>
<dbReference type="Proteomes" id="UP000435910">
    <property type="component" value="Unassembled WGS sequence"/>
</dbReference>
<dbReference type="AlphaFoldDB" id="A0A8B5YB32"/>
<proteinExistence type="predicted"/>
<comment type="caution">
    <text evidence="1">The sequence shown here is derived from an EMBL/GenBank/DDBJ whole genome shotgun (WGS) entry which is preliminary data.</text>
</comment>
<reference evidence="1 2" key="1">
    <citation type="submission" date="2019-06" db="EMBL/GenBank/DDBJ databases">
        <title>Genome sequence analysis of &gt;100 Bacillus licheniformis strains suggests intrinsic resistance to this species.</title>
        <authorList>
            <person name="Wels M."/>
            <person name="Siezen R.J."/>
            <person name="Johansen E."/>
            <person name="Stuer-Lauridsen B."/>
            <person name="Bjerre K."/>
            <person name="Nielsen B.K.K."/>
        </authorList>
    </citation>
    <scope>NUCLEOTIDE SEQUENCE [LARGE SCALE GENOMIC DNA]</scope>
    <source>
        <strain evidence="1 2">BAC-16736</strain>
    </source>
</reference>
<gene>
    <name evidence="1" type="ORF">CHCC16736_2427</name>
</gene>
<organism evidence="1 2">
    <name type="scientific">Bacillus licheniformis</name>
    <dbReference type="NCBI Taxonomy" id="1402"/>
    <lineage>
        <taxon>Bacteria</taxon>
        <taxon>Bacillati</taxon>
        <taxon>Bacillota</taxon>
        <taxon>Bacilli</taxon>
        <taxon>Bacillales</taxon>
        <taxon>Bacillaceae</taxon>
        <taxon>Bacillus</taxon>
    </lineage>
</organism>